<name>A0ABS7S2I0_9MICO</name>
<gene>
    <name evidence="2" type="ORF">KCQ71_00200</name>
</gene>
<reference evidence="2 3" key="1">
    <citation type="submission" date="2021-04" db="EMBL/GenBank/DDBJ databases">
        <title>Ruania sp. nov., isolated from sandy soil of mangrove forest.</title>
        <authorList>
            <person name="Ge X."/>
            <person name="Huang R."/>
            <person name="Liu W."/>
        </authorList>
    </citation>
    <scope>NUCLEOTIDE SEQUENCE [LARGE SCALE GENOMIC DNA]</scope>
    <source>
        <strain evidence="2 3">N2-46</strain>
    </source>
</reference>
<dbReference type="InterPro" id="IPR029033">
    <property type="entry name" value="His_PPase_superfam"/>
</dbReference>
<comment type="caution">
    <text evidence="2">The sequence shown here is derived from an EMBL/GenBank/DDBJ whole genome shotgun (WGS) entry which is preliminary data.</text>
</comment>
<dbReference type="Proteomes" id="UP000826651">
    <property type="component" value="Unassembled WGS sequence"/>
</dbReference>
<keyword evidence="3" id="KW-1185">Reference proteome</keyword>
<dbReference type="InterPro" id="IPR013078">
    <property type="entry name" value="His_Pase_superF_clade-1"/>
</dbReference>
<organism evidence="2 3">
    <name type="scientific">Occultella gossypii</name>
    <dbReference type="NCBI Taxonomy" id="2800820"/>
    <lineage>
        <taxon>Bacteria</taxon>
        <taxon>Bacillati</taxon>
        <taxon>Actinomycetota</taxon>
        <taxon>Actinomycetes</taxon>
        <taxon>Micrococcales</taxon>
        <taxon>Ruaniaceae</taxon>
        <taxon>Occultella</taxon>
    </lineage>
</organism>
<proteinExistence type="predicted"/>
<evidence type="ECO:0000313" key="2">
    <source>
        <dbReference type="EMBL" id="MBZ2194556.1"/>
    </source>
</evidence>
<accession>A0ABS7S2I0</accession>
<dbReference type="Pfam" id="PF00300">
    <property type="entry name" value="His_Phos_1"/>
    <property type="match status" value="1"/>
</dbReference>
<dbReference type="Gene3D" id="3.40.50.1240">
    <property type="entry name" value="Phosphoglycerate mutase-like"/>
    <property type="match status" value="1"/>
</dbReference>
<dbReference type="InterPro" id="IPR051021">
    <property type="entry name" value="Mito_Ser/Thr_phosphatase"/>
</dbReference>
<evidence type="ECO:0000256" key="1">
    <source>
        <dbReference type="ARBA" id="ARBA00022801"/>
    </source>
</evidence>
<dbReference type="EMBL" id="JAGSHT010000001">
    <property type="protein sequence ID" value="MBZ2194556.1"/>
    <property type="molecule type" value="Genomic_DNA"/>
</dbReference>
<dbReference type="SUPFAM" id="SSF53254">
    <property type="entry name" value="Phosphoglycerate mutase-like"/>
    <property type="match status" value="1"/>
</dbReference>
<dbReference type="CDD" id="cd07067">
    <property type="entry name" value="HP_PGM_like"/>
    <property type="match status" value="1"/>
</dbReference>
<evidence type="ECO:0000313" key="3">
    <source>
        <dbReference type="Proteomes" id="UP000826651"/>
    </source>
</evidence>
<dbReference type="PANTHER" id="PTHR20935:SF1">
    <property type="entry name" value="SLL1549 PROTEIN"/>
    <property type="match status" value="1"/>
</dbReference>
<protein>
    <submittedName>
        <fullName evidence="2">Histidine phosphatase family protein</fullName>
    </submittedName>
</protein>
<sequence>MPWDSRTMNESASERHLILLRHAQAEHSASTDFDRVLTVTGRAQATVVGQRIAERDIVPDLVLCSAAVRARQTWQLAAAALGDAAEAIDVTYSDDLYSADVDEVLDLLRGVAPEVVRVLVVGHEPVLSGTAHRLAGPKSQESAALRVRTGISTATAAFLEFSAPWATLTDRSAVLTGLSTAPTTAE</sequence>
<dbReference type="SMART" id="SM00855">
    <property type="entry name" value="PGAM"/>
    <property type="match status" value="1"/>
</dbReference>
<dbReference type="PANTHER" id="PTHR20935">
    <property type="entry name" value="PHOSPHOGLYCERATE MUTASE-RELATED"/>
    <property type="match status" value="1"/>
</dbReference>
<keyword evidence="1" id="KW-0378">Hydrolase</keyword>